<evidence type="ECO:0000313" key="3">
    <source>
        <dbReference type="EnsemblPlants" id="KEH32223"/>
    </source>
</evidence>
<reference evidence="3" key="3">
    <citation type="submission" date="2015-04" db="UniProtKB">
        <authorList>
            <consortium name="EnsemblPlants"/>
        </authorList>
    </citation>
    <scope>IDENTIFICATION</scope>
    <source>
        <strain evidence="3">cv. Jemalong A17</strain>
    </source>
</reference>
<organism evidence="1 4">
    <name type="scientific">Medicago truncatula</name>
    <name type="common">Barrel medic</name>
    <name type="synonym">Medicago tribuloides</name>
    <dbReference type="NCBI Taxonomy" id="3880"/>
    <lineage>
        <taxon>Eukaryota</taxon>
        <taxon>Viridiplantae</taxon>
        <taxon>Streptophyta</taxon>
        <taxon>Embryophyta</taxon>
        <taxon>Tracheophyta</taxon>
        <taxon>Spermatophyta</taxon>
        <taxon>Magnoliopsida</taxon>
        <taxon>eudicotyledons</taxon>
        <taxon>Gunneridae</taxon>
        <taxon>Pentapetalae</taxon>
        <taxon>rosids</taxon>
        <taxon>fabids</taxon>
        <taxon>Fabales</taxon>
        <taxon>Fabaceae</taxon>
        <taxon>Papilionoideae</taxon>
        <taxon>50 kb inversion clade</taxon>
        <taxon>NPAAA clade</taxon>
        <taxon>Hologalegina</taxon>
        <taxon>IRL clade</taxon>
        <taxon>Trifolieae</taxon>
        <taxon>Medicago</taxon>
    </lineage>
</organism>
<reference evidence="1 4" key="2">
    <citation type="journal article" date="2014" name="BMC Genomics">
        <title>An improved genome release (version Mt4.0) for the model legume Medicago truncatula.</title>
        <authorList>
            <person name="Tang H."/>
            <person name="Krishnakumar V."/>
            <person name="Bidwell S."/>
            <person name="Rosen B."/>
            <person name="Chan A."/>
            <person name="Zhou S."/>
            <person name="Gentzbittel L."/>
            <person name="Childs K.L."/>
            <person name="Yandell M."/>
            <person name="Gundlach H."/>
            <person name="Mayer K.F."/>
            <person name="Schwartz D.C."/>
            <person name="Town C.D."/>
        </authorList>
    </citation>
    <scope>GENOME REANNOTATION</scope>
    <source>
        <strain evidence="1">A17</strain>
        <strain evidence="3 4">cv. Jemalong A17</strain>
    </source>
</reference>
<evidence type="ECO:0000313" key="4">
    <source>
        <dbReference type="Proteomes" id="UP000002051"/>
    </source>
</evidence>
<dbReference type="AlphaFoldDB" id="A0A072UT10"/>
<keyword evidence="4" id="KW-1185">Reference proteome</keyword>
<reference evidence="2" key="4">
    <citation type="journal article" date="2018" name="Nat. Plants">
        <title>Whole-genome landscape of Medicago truncatula symbiotic genes.</title>
        <authorList>
            <person name="Pecrix Y."/>
            <person name="Gamas P."/>
            <person name="Carrere S."/>
        </authorList>
    </citation>
    <scope>NUCLEOTIDE SEQUENCE</scope>
    <source>
        <tissue evidence="2">Leaves</tissue>
    </source>
</reference>
<dbReference type="Proteomes" id="UP000265566">
    <property type="component" value="Chromosome 4"/>
</dbReference>
<dbReference type="EMBL" id="CM001220">
    <property type="protein sequence ID" value="KEH32223.1"/>
    <property type="molecule type" value="Genomic_DNA"/>
</dbReference>
<reference evidence="1 4" key="1">
    <citation type="journal article" date="2011" name="Nature">
        <title>The Medicago genome provides insight into the evolution of rhizobial symbioses.</title>
        <authorList>
            <person name="Young N.D."/>
            <person name="Debelle F."/>
            <person name="Oldroyd G.E."/>
            <person name="Geurts R."/>
            <person name="Cannon S.B."/>
            <person name="Udvardi M.K."/>
            <person name="Benedito V.A."/>
            <person name="Mayer K.F."/>
            <person name="Gouzy J."/>
            <person name="Schoof H."/>
            <person name="Van de Peer Y."/>
            <person name="Proost S."/>
            <person name="Cook D.R."/>
            <person name="Meyers B.C."/>
            <person name="Spannagl M."/>
            <person name="Cheung F."/>
            <person name="De Mita S."/>
            <person name="Krishnakumar V."/>
            <person name="Gundlach H."/>
            <person name="Zhou S."/>
            <person name="Mudge J."/>
            <person name="Bharti A.K."/>
            <person name="Murray J.D."/>
            <person name="Naoumkina M.A."/>
            <person name="Rosen B."/>
            <person name="Silverstein K.A."/>
            <person name="Tang H."/>
            <person name="Rombauts S."/>
            <person name="Zhao P.X."/>
            <person name="Zhou P."/>
            <person name="Barbe V."/>
            <person name="Bardou P."/>
            <person name="Bechner M."/>
            <person name="Bellec A."/>
            <person name="Berger A."/>
            <person name="Berges H."/>
            <person name="Bidwell S."/>
            <person name="Bisseling T."/>
            <person name="Choisne N."/>
            <person name="Couloux A."/>
            <person name="Denny R."/>
            <person name="Deshpande S."/>
            <person name="Dai X."/>
            <person name="Doyle J.J."/>
            <person name="Dudez A.M."/>
            <person name="Farmer A.D."/>
            <person name="Fouteau S."/>
            <person name="Franken C."/>
            <person name="Gibelin C."/>
            <person name="Gish J."/>
            <person name="Goldstein S."/>
            <person name="Gonzalez A.J."/>
            <person name="Green P.J."/>
            <person name="Hallab A."/>
            <person name="Hartog M."/>
            <person name="Hua A."/>
            <person name="Humphray S.J."/>
            <person name="Jeong D.H."/>
            <person name="Jing Y."/>
            <person name="Jocker A."/>
            <person name="Kenton S.M."/>
            <person name="Kim D.J."/>
            <person name="Klee K."/>
            <person name="Lai H."/>
            <person name="Lang C."/>
            <person name="Lin S."/>
            <person name="Macmil S.L."/>
            <person name="Magdelenat G."/>
            <person name="Matthews L."/>
            <person name="McCorrison J."/>
            <person name="Monaghan E.L."/>
            <person name="Mun J.H."/>
            <person name="Najar F.Z."/>
            <person name="Nicholson C."/>
            <person name="Noirot C."/>
            <person name="O'Bleness M."/>
            <person name="Paule C.R."/>
            <person name="Poulain J."/>
            <person name="Prion F."/>
            <person name="Qin B."/>
            <person name="Qu C."/>
            <person name="Retzel E.F."/>
            <person name="Riddle C."/>
            <person name="Sallet E."/>
            <person name="Samain S."/>
            <person name="Samson N."/>
            <person name="Sanders I."/>
            <person name="Saurat O."/>
            <person name="Scarpelli C."/>
            <person name="Schiex T."/>
            <person name="Segurens B."/>
            <person name="Severin A.J."/>
            <person name="Sherrier D.J."/>
            <person name="Shi R."/>
            <person name="Sims S."/>
            <person name="Singer S.R."/>
            <person name="Sinharoy S."/>
            <person name="Sterck L."/>
            <person name="Viollet A."/>
            <person name="Wang B.B."/>
            <person name="Wang K."/>
            <person name="Wang M."/>
            <person name="Wang X."/>
            <person name="Warfsmann J."/>
            <person name="Weissenbach J."/>
            <person name="White D.D."/>
            <person name="White J.D."/>
            <person name="Wiley G.B."/>
            <person name="Wincker P."/>
            <person name="Xing Y."/>
            <person name="Yang L."/>
            <person name="Yao Z."/>
            <person name="Ying F."/>
            <person name="Zhai J."/>
            <person name="Zhou L."/>
            <person name="Zuber A."/>
            <person name="Denarie J."/>
            <person name="Dixon R.A."/>
            <person name="May G.D."/>
            <person name="Schwartz D.C."/>
            <person name="Rogers J."/>
            <person name="Quetier F."/>
            <person name="Town C.D."/>
            <person name="Roe B.A."/>
        </authorList>
    </citation>
    <scope>NUCLEOTIDE SEQUENCE [LARGE SCALE GENOMIC DNA]</scope>
    <source>
        <strain evidence="1">A17</strain>
        <strain evidence="3 4">cv. Jemalong A17</strain>
    </source>
</reference>
<accession>A0A072UT10</accession>
<evidence type="ECO:0000313" key="1">
    <source>
        <dbReference type="EMBL" id="KEH32223.1"/>
    </source>
</evidence>
<name>A0A072UT10_MEDTR</name>
<dbReference type="HOGENOM" id="CLU_2042345_0_0_1"/>
<dbReference type="EnsemblPlants" id="KEH32223">
    <property type="protein sequence ID" value="KEH32223"/>
    <property type="gene ID" value="MTR_4g117520"/>
</dbReference>
<dbReference type="PANTHER" id="PTHR33115:SF50">
    <property type="entry name" value="ARM REPEAT SUPERFAMILY PROTEIN"/>
    <property type="match status" value="1"/>
</dbReference>
<sequence>MAGLAANVFKYMTSHESRILFKESRTTEAELANKLIEILKKHRSPSTEVPGIRRFTVELAIWMMKDKGENIYTFKDLGMEELLKGVLETTSELENFNVFSGAVGLNRHKLTAQSLFETALE</sequence>
<proteinExistence type="predicted"/>
<gene>
    <name evidence="1" type="ordered locus">MTR_4g117520</name>
    <name evidence="2" type="ORF">MtrunA17_Chr4g0065881</name>
</gene>
<dbReference type="Proteomes" id="UP000002051">
    <property type="component" value="Chromosome 4"/>
</dbReference>
<dbReference type="PANTHER" id="PTHR33115">
    <property type="entry name" value="ARM REPEAT SUPERFAMILY PROTEIN"/>
    <property type="match status" value="1"/>
</dbReference>
<dbReference type="EMBL" id="PSQE01000004">
    <property type="protein sequence ID" value="RHN64140.1"/>
    <property type="molecule type" value="Genomic_DNA"/>
</dbReference>
<protein>
    <submittedName>
        <fullName evidence="1">Armadillo/beta-catenin-like repeat protein</fullName>
    </submittedName>
</protein>
<dbReference type="Gramene" id="rna26926">
    <property type="protein sequence ID" value="RHN64140.1"/>
    <property type="gene ID" value="gene26926"/>
</dbReference>
<dbReference type="STRING" id="3880.A0A072UT10"/>
<evidence type="ECO:0000313" key="2">
    <source>
        <dbReference type="EMBL" id="RHN64140.1"/>
    </source>
</evidence>